<dbReference type="AlphaFoldDB" id="A0A922MPP3"/>
<dbReference type="GO" id="GO:0004535">
    <property type="term" value="F:poly(A)-specific ribonuclease activity"/>
    <property type="evidence" value="ECO:0007669"/>
    <property type="project" value="InterPro"/>
</dbReference>
<reference evidence="3" key="1">
    <citation type="journal article" date="2021" name="G3 (Bethesda)">
        <title>Genome and transcriptome analysis of the beet armyworm Spodoptera exigua reveals targets for pest control. .</title>
        <authorList>
            <person name="Simon S."/>
            <person name="Breeschoten T."/>
            <person name="Jansen H.J."/>
            <person name="Dirks R.P."/>
            <person name="Schranz M.E."/>
            <person name="Ros V.I.D."/>
        </authorList>
    </citation>
    <scope>NUCLEOTIDE SEQUENCE</scope>
    <source>
        <strain evidence="3">TB_SE_WUR_2020</strain>
    </source>
</reference>
<dbReference type="GO" id="GO:0046872">
    <property type="term" value="F:metal ion binding"/>
    <property type="evidence" value="ECO:0007669"/>
    <property type="project" value="InterPro"/>
</dbReference>
<dbReference type="GO" id="GO:0003723">
    <property type="term" value="F:RNA binding"/>
    <property type="evidence" value="ECO:0007669"/>
    <property type="project" value="InterPro"/>
</dbReference>
<evidence type="ECO:0000313" key="4">
    <source>
        <dbReference type="Proteomes" id="UP000814243"/>
    </source>
</evidence>
<accession>A0A922MPP3</accession>
<feature type="domain" description="Poly(A)-specific ribonuclease RNA-binding" evidence="2">
    <location>
        <begin position="221"/>
        <end position="293"/>
    </location>
</feature>
<dbReference type="Gene3D" id="3.30.70.330">
    <property type="match status" value="1"/>
</dbReference>
<gene>
    <name evidence="3" type="ORF">HF086_016003</name>
</gene>
<dbReference type="SUPFAM" id="SSF53098">
    <property type="entry name" value="Ribonuclease H-like"/>
    <property type="match status" value="1"/>
</dbReference>
<dbReference type="InterPro" id="IPR006941">
    <property type="entry name" value="RNase_CAF1"/>
</dbReference>
<dbReference type="InterPro" id="IPR036397">
    <property type="entry name" value="RNaseH_sf"/>
</dbReference>
<comment type="caution">
    <text evidence="3">The sequence shown here is derived from an EMBL/GenBank/DDBJ whole genome shotgun (WGS) entry which is preliminary data.</text>
</comment>
<proteinExistence type="inferred from homology"/>
<dbReference type="Proteomes" id="UP000814243">
    <property type="component" value="Unassembled WGS sequence"/>
</dbReference>
<dbReference type="InterPro" id="IPR012337">
    <property type="entry name" value="RNaseH-like_sf"/>
</dbReference>
<dbReference type="Pfam" id="PF08675">
    <property type="entry name" value="RNA_bind"/>
    <property type="match status" value="1"/>
</dbReference>
<dbReference type="GO" id="GO:0005737">
    <property type="term" value="C:cytoplasm"/>
    <property type="evidence" value="ECO:0007669"/>
    <property type="project" value="InterPro"/>
</dbReference>
<dbReference type="SUPFAM" id="SSF54928">
    <property type="entry name" value="RNA-binding domain, RBD"/>
    <property type="match status" value="1"/>
</dbReference>
<evidence type="ECO:0000259" key="2">
    <source>
        <dbReference type="Pfam" id="PF08675"/>
    </source>
</evidence>
<sequence>MEVVRKNFKETLPLVKESIDKADFLAIDTEFTGLMNGRDVTIFDSPEDYYIRLMNGSSEFLLIQFGMSCFYWDEKRNHYLNDTYNFYLYPRGRPGPDRLFLCQSSSLDFLASNGFDFNKLIREGISYMTSTTETKLRENLAERQLSYSKEKEAVRIPDENRQQIEDIWILKVIRKTADMDDQDTLRKKKEWDELEEAVGFSKVAQMISQSVSLVFGVFLSTPPRDHVFHLVFPKEWQRNDLSQLFSPFGAVTVYFLDECSAFVGLDQRDQAPDVMRALAKNNRVTLTPYYKYKSGGSGSGGSDTEVLYSLLLCQSHL</sequence>
<dbReference type="Pfam" id="PF04857">
    <property type="entry name" value="CAF1"/>
    <property type="match status" value="1"/>
</dbReference>
<dbReference type="InterPro" id="IPR012677">
    <property type="entry name" value="Nucleotide-bd_a/b_plait_sf"/>
</dbReference>
<dbReference type="Gene3D" id="3.30.420.10">
    <property type="entry name" value="Ribonuclease H-like superfamily/Ribonuclease H"/>
    <property type="match status" value="1"/>
</dbReference>
<evidence type="ECO:0000256" key="1">
    <source>
        <dbReference type="ARBA" id="ARBA00008372"/>
    </source>
</evidence>
<dbReference type="GO" id="GO:1990431">
    <property type="term" value="P:priRNA 3'-end processing"/>
    <property type="evidence" value="ECO:0007669"/>
    <property type="project" value="TreeGrafter"/>
</dbReference>
<dbReference type="EMBL" id="JACEFF010000295">
    <property type="protein sequence ID" value="KAH9640072.1"/>
    <property type="molecule type" value="Genomic_DNA"/>
</dbReference>
<dbReference type="InterPro" id="IPR051181">
    <property type="entry name" value="CAF1_poly(A)_ribonucleases"/>
</dbReference>
<dbReference type="InterPro" id="IPR014789">
    <property type="entry name" value="PolyA-riboNase_RNA-binding"/>
</dbReference>
<protein>
    <recommendedName>
        <fullName evidence="2">Poly(A)-specific ribonuclease RNA-binding domain-containing protein</fullName>
    </recommendedName>
</protein>
<dbReference type="PANTHER" id="PTHR15092">
    <property type="entry name" value="POLY A -SPECIFIC RIBONUCLEASE/TARGET OF EGR1, MEMBER 1"/>
    <property type="match status" value="1"/>
</dbReference>
<comment type="similarity">
    <text evidence="1">Belongs to the CAF1 family.</text>
</comment>
<organism evidence="3 4">
    <name type="scientific">Spodoptera exigua</name>
    <name type="common">Beet armyworm</name>
    <name type="synonym">Noctua fulgens</name>
    <dbReference type="NCBI Taxonomy" id="7107"/>
    <lineage>
        <taxon>Eukaryota</taxon>
        <taxon>Metazoa</taxon>
        <taxon>Ecdysozoa</taxon>
        <taxon>Arthropoda</taxon>
        <taxon>Hexapoda</taxon>
        <taxon>Insecta</taxon>
        <taxon>Pterygota</taxon>
        <taxon>Neoptera</taxon>
        <taxon>Endopterygota</taxon>
        <taxon>Lepidoptera</taxon>
        <taxon>Glossata</taxon>
        <taxon>Ditrysia</taxon>
        <taxon>Noctuoidea</taxon>
        <taxon>Noctuidae</taxon>
        <taxon>Amphipyrinae</taxon>
        <taxon>Spodoptera</taxon>
    </lineage>
</organism>
<dbReference type="GO" id="GO:0000289">
    <property type="term" value="P:nuclear-transcribed mRNA poly(A) tail shortening"/>
    <property type="evidence" value="ECO:0007669"/>
    <property type="project" value="TreeGrafter"/>
</dbReference>
<dbReference type="GO" id="GO:1990432">
    <property type="term" value="P:siRNA 3'-end processing"/>
    <property type="evidence" value="ECO:0007669"/>
    <property type="project" value="TreeGrafter"/>
</dbReference>
<name>A0A922MPP3_SPOEX</name>
<evidence type="ECO:0000313" key="3">
    <source>
        <dbReference type="EMBL" id="KAH9640072.1"/>
    </source>
</evidence>
<dbReference type="PANTHER" id="PTHR15092:SF44">
    <property type="entry name" value="POLY(A)-SPECIFIC RIBONUCLEASE PARN"/>
    <property type="match status" value="1"/>
</dbReference>
<dbReference type="InterPro" id="IPR035979">
    <property type="entry name" value="RBD_domain_sf"/>
</dbReference>
<dbReference type="CDD" id="cd12428">
    <property type="entry name" value="RRM_PARN"/>
    <property type="match status" value="1"/>
</dbReference>
<dbReference type="GO" id="GO:0005634">
    <property type="term" value="C:nucleus"/>
    <property type="evidence" value="ECO:0007669"/>
    <property type="project" value="InterPro"/>
</dbReference>